<evidence type="ECO:0000313" key="3">
    <source>
        <dbReference type="Proteomes" id="UP000709959"/>
    </source>
</evidence>
<dbReference type="Proteomes" id="UP000709959">
    <property type="component" value="Unassembled WGS sequence"/>
</dbReference>
<dbReference type="PROSITE" id="PS51257">
    <property type="entry name" value="PROKAR_LIPOPROTEIN"/>
    <property type="match status" value="1"/>
</dbReference>
<evidence type="ECO:0000313" key="2">
    <source>
        <dbReference type="EMBL" id="MBK8571307.1"/>
    </source>
</evidence>
<name>A0A936F194_9BACT</name>
<sequence length="108" mass="11812">MKAISLGLLLLISISCIQPKATARRTVMETGPIEVINPISWDEASAHIKSGKVTEIEFVTVGGIVLILDTAQKWFVHKPPVDVREFVRQNAPNAKRINIHVQAVSTAS</sequence>
<keyword evidence="1" id="KW-0732">Signal</keyword>
<reference evidence="2 3" key="1">
    <citation type="submission" date="2020-10" db="EMBL/GenBank/DDBJ databases">
        <title>Connecting structure to function with the recovery of over 1000 high-quality activated sludge metagenome-assembled genomes encoding full-length rRNA genes using long-read sequencing.</title>
        <authorList>
            <person name="Singleton C.M."/>
            <person name="Petriglieri F."/>
            <person name="Kristensen J.M."/>
            <person name="Kirkegaard R.H."/>
            <person name="Michaelsen T.Y."/>
            <person name="Andersen M.H."/>
            <person name="Karst S.M."/>
            <person name="Dueholm M.S."/>
            <person name="Nielsen P.H."/>
            <person name="Albertsen M."/>
        </authorList>
    </citation>
    <scope>NUCLEOTIDE SEQUENCE [LARGE SCALE GENOMIC DNA]</scope>
    <source>
        <strain evidence="2">OdNE_18-Q3-R46-58_MAXAC.008</strain>
    </source>
</reference>
<evidence type="ECO:0000256" key="1">
    <source>
        <dbReference type="SAM" id="SignalP"/>
    </source>
</evidence>
<dbReference type="EMBL" id="JADKCH010000001">
    <property type="protein sequence ID" value="MBK8571307.1"/>
    <property type="molecule type" value="Genomic_DNA"/>
</dbReference>
<feature type="chain" id="PRO_5037243598" evidence="1">
    <location>
        <begin position="24"/>
        <end position="108"/>
    </location>
</feature>
<dbReference type="AlphaFoldDB" id="A0A936F194"/>
<comment type="caution">
    <text evidence="2">The sequence shown here is derived from an EMBL/GenBank/DDBJ whole genome shotgun (WGS) entry which is preliminary data.</text>
</comment>
<organism evidence="2 3">
    <name type="scientific">Candidatus Geothrix odensensis</name>
    <dbReference type="NCBI Taxonomy" id="2954440"/>
    <lineage>
        <taxon>Bacteria</taxon>
        <taxon>Pseudomonadati</taxon>
        <taxon>Acidobacteriota</taxon>
        <taxon>Holophagae</taxon>
        <taxon>Holophagales</taxon>
        <taxon>Holophagaceae</taxon>
        <taxon>Geothrix</taxon>
    </lineage>
</organism>
<protein>
    <submittedName>
        <fullName evidence="2">Uncharacterized protein</fullName>
    </submittedName>
</protein>
<gene>
    <name evidence="2" type="ORF">IPN91_01430</name>
</gene>
<proteinExistence type="predicted"/>
<feature type="signal peptide" evidence="1">
    <location>
        <begin position="1"/>
        <end position="23"/>
    </location>
</feature>
<accession>A0A936F194</accession>